<feature type="transmembrane region" description="Helical" evidence="1">
    <location>
        <begin position="6"/>
        <end position="28"/>
    </location>
</feature>
<evidence type="ECO:0000256" key="1">
    <source>
        <dbReference type="SAM" id="Phobius"/>
    </source>
</evidence>
<accession>A0ABZ2EQS2</accession>
<keyword evidence="1" id="KW-0812">Transmembrane</keyword>
<evidence type="ECO:0000313" key="2">
    <source>
        <dbReference type="EMBL" id="WWD81948.1"/>
    </source>
</evidence>
<name>A0ABZ2EQS2_9FIRM</name>
<reference evidence="2 3" key="1">
    <citation type="journal article" date="2023" name="PLoS ONE">
        <title>Genome-based metabolic and phylogenomic analysis of three Terrisporobacter species.</title>
        <authorList>
            <person name="Boer T."/>
            <person name="Bengelsdorf F.R."/>
            <person name="Bomeke M."/>
            <person name="Daniel R."/>
            <person name="Poehlein A."/>
        </authorList>
    </citation>
    <scope>NUCLEOTIDE SEQUENCE [LARGE SCALE GENOMIC DNA]</scope>
    <source>
        <strain evidence="2 3">DSM 1288</strain>
    </source>
</reference>
<keyword evidence="3" id="KW-1185">Reference proteome</keyword>
<protein>
    <submittedName>
        <fullName evidence="2">Uncharacterized protein</fullName>
    </submittedName>
</protein>
<gene>
    <name evidence="2" type="ORF">TEGL_03170</name>
</gene>
<dbReference type="EMBL" id="CP117523">
    <property type="protein sequence ID" value="WWD81948.1"/>
    <property type="molecule type" value="Genomic_DNA"/>
</dbReference>
<evidence type="ECO:0000313" key="3">
    <source>
        <dbReference type="Proteomes" id="UP001348492"/>
    </source>
</evidence>
<dbReference type="Proteomes" id="UP001348492">
    <property type="component" value="Chromosome"/>
</dbReference>
<proteinExistence type="predicted"/>
<keyword evidence="1" id="KW-0472">Membrane</keyword>
<sequence length="32" mass="3435">MTGFAWAFMSIVWVIILGCAGIALSKIVNHGK</sequence>
<keyword evidence="1" id="KW-1133">Transmembrane helix</keyword>
<organism evidence="2 3">
    <name type="scientific">Terrisporobacter glycolicus ATCC 14880 = DSM 1288</name>
    <dbReference type="NCBI Taxonomy" id="1121315"/>
    <lineage>
        <taxon>Bacteria</taxon>
        <taxon>Bacillati</taxon>
        <taxon>Bacillota</taxon>
        <taxon>Clostridia</taxon>
        <taxon>Peptostreptococcales</taxon>
        <taxon>Peptostreptococcaceae</taxon>
        <taxon>Terrisporobacter</taxon>
    </lineage>
</organism>